<comment type="caution">
    <text evidence="4">The sequence shown here is derived from an EMBL/GenBank/DDBJ whole genome shotgun (WGS) entry which is preliminary data.</text>
</comment>
<keyword evidence="4" id="KW-0808">Transferase</keyword>
<dbReference type="EMBL" id="PPCV01000002">
    <property type="protein sequence ID" value="RXW33080.1"/>
    <property type="molecule type" value="Genomic_DNA"/>
</dbReference>
<dbReference type="CDD" id="cd04623">
    <property type="entry name" value="CBS_pair_bac_euk"/>
    <property type="match status" value="1"/>
</dbReference>
<keyword evidence="4" id="KW-0418">Kinase</keyword>
<sequence>MKLEDVIRTKGTASVVTIAPQASVSALVTVMADNNIGAVVVSTDGHHIEGIVSERDVVRALATHGGDALHHTVASIMTAEVVVATPEDGVEETAHTMTARRVRHIPLVVEGELHGLVSIGDVVKSRIAQLTDERNHLLGYLHQ</sequence>
<dbReference type="PANTHER" id="PTHR43080">
    <property type="entry name" value="CBS DOMAIN-CONTAINING PROTEIN CBSX3, MITOCHONDRIAL"/>
    <property type="match status" value="1"/>
</dbReference>
<dbReference type="OrthoDB" id="9807125at2"/>
<reference evidence="4 5" key="1">
    <citation type="submission" date="2018-01" db="EMBL/GenBank/DDBJ databases">
        <title>Lactibacter flavus gen. nov., sp. nov., a novel bacterium of the family Propionibacteriaceae isolated from raw milk and dairy products.</title>
        <authorList>
            <person name="Wenning M."/>
            <person name="Breitenwieser F."/>
            <person name="Huptas C."/>
            <person name="von Neubeck M."/>
            <person name="Busse H.-J."/>
            <person name="Scherer S."/>
        </authorList>
    </citation>
    <scope>NUCLEOTIDE SEQUENCE [LARGE SCALE GENOMIC DNA]</scope>
    <source>
        <strain evidence="4 5">VG341</strain>
    </source>
</reference>
<dbReference type="AlphaFoldDB" id="A0A4Q2EHM7"/>
<dbReference type="SMART" id="SM00116">
    <property type="entry name" value="CBS"/>
    <property type="match status" value="2"/>
</dbReference>
<dbReference type="Pfam" id="PF00571">
    <property type="entry name" value="CBS"/>
    <property type="match status" value="2"/>
</dbReference>
<proteinExistence type="predicted"/>
<accession>A0A4Q2EHM7</accession>
<dbReference type="InterPro" id="IPR000644">
    <property type="entry name" value="CBS_dom"/>
</dbReference>
<evidence type="ECO:0000256" key="2">
    <source>
        <dbReference type="PROSITE-ProRule" id="PRU00703"/>
    </source>
</evidence>
<name>A0A4Q2EHM7_9ACTN</name>
<organism evidence="4 5">
    <name type="scientific">Propioniciclava flava</name>
    <dbReference type="NCBI Taxonomy" id="2072026"/>
    <lineage>
        <taxon>Bacteria</taxon>
        <taxon>Bacillati</taxon>
        <taxon>Actinomycetota</taxon>
        <taxon>Actinomycetes</taxon>
        <taxon>Propionibacteriales</taxon>
        <taxon>Propionibacteriaceae</taxon>
        <taxon>Propioniciclava</taxon>
    </lineage>
</organism>
<keyword evidence="1 2" id="KW-0129">CBS domain</keyword>
<gene>
    <name evidence="4" type="ORF">C1706_04295</name>
</gene>
<dbReference type="SUPFAM" id="SSF54631">
    <property type="entry name" value="CBS-domain pair"/>
    <property type="match status" value="1"/>
</dbReference>
<dbReference type="InterPro" id="IPR051257">
    <property type="entry name" value="Diverse_CBS-Domain"/>
</dbReference>
<dbReference type="PROSITE" id="PS51371">
    <property type="entry name" value="CBS"/>
    <property type="match status" value="2"/>
</dbReference>
<dbReference type="InterPro" id="IPR044725">
    <property type="entry name" value="CBSX3_CBS_dom"/>
</dbReference>
<protein>
    <submittedName>
        <fullName evidence="4">Histidine kinase</fullName>
    </submittedName>
</protein>
<dbReference type="InterPro" id="IPR046342">
    <property type="entry name" value="CBS_dom_sf"/>
</dbReference>
<feature type="domain" description="CBS" evidence="3">
    <location>
        <begin position="8"/>
        <end position="69"/>
    </location>
</feature>
<dbReference type="GO" id="GO:0016301">
    <property type="term" value="F:kinase activity"/>
    <property type="evidence" value="ECO:0007669"/>
    <property type="project" value="UniProtKB-KW"/>
</dbReference>
<dbReference type="Proteomes" id="UP000290624">
    <property type="component" value="Unassembled WGS sequence"/>
</dbReference>
<dbReference type="Gene3D" id="3.10.580.10">
    <property type="entry name" value="CBS-domain"/>
    <property type="match status" value="1"/>
</dbReference>
<keyword evidence="5" id="KW-1185">Reference proteome</keyword>
<evidence type="ECO:0000313" key="5">
    <source>
        <dbReference type="Proteomes" id="UP000290624"/>
    </source>
</evidence>
<evidence type="ECO:0000313" key="4">
    <source>
        <dbReference type="EMBL" id="RXW33080.1"/>
    </source>
</evidence>
<dbReference type="RefSeq" id="WP_129457978.1">
    <property type="nucleotide sequence ID" value="NZ_PPCV01000002.1"/>
</dbReference>
<dbReference type="PANTHER" id="PTHR43080:SF2">
    <property type="entry name" value="CBS DOMAIN-CONTAINING PROTEIN"/>
    <property type="match status" value="1"/>
</dbReference>
<evidence type="ECO:0000256" key="1">
    <source>
        <dbReference type="ARBA" id="ARBA00023122"/>
    </source>
</evidence>
<feature type="domain" description="CBS" evidence="3">
    <location>
        <begin position="77"/>
        <end position="133"/>
    </location>
</feature>
<evidence type="ECO:0000259" key="3">
    <source>
        <dbReference type="PROSITE" id="PS51371"/>
    </source>
</evidence>